<proteinExistence type="predicted"/>
<reference evidence="2" key="1">
    <citation type="submission" date="2011-08" db="EMBL/GenBank/DDBJ databases">
        <authorList>
            <person name="Rombauts S."/>
        </authorList>
    </citation>
    <scope>NUCLEOTIDE SEQUENCE</scope>
    <source>
        <strain evidence="2">London</strain>
    </source>
</reference>
<reference evidence="1" key="2">
    <citation type="submission" date="2015-06" db="UniProtKB">
        <authorList>
            <consortium name="EnsemblMetazoa"/>
        </authorList>
    </citation>
    <scope>IDENTIFICATION</scope>
</reference>
<accession>T1KZV0</accession>
<dbReference type="Proteomes" id="UP000015104">
    <property type="component" value="Unassembled WGS sequence"/>
</dbReference>
<keyword evidence="2" id="KW-1185">Reference proteome</keyword>
<dbReference type="EMBL" id="CAEY01000758">
    <property type="status" value="NOT_ANNOTATED_CDS"/>
    <property type="molecule type" value="Genomic_DNA"/>
</dbReference>
<organism evidence="1 2">
    <name type="scientific">Tetranychus urticae</name>
    <name type="common">Two-spotted spider mite</name>
    <dbReference type="NCBI Taxonomy" id="32264"/>
    <lineage>
        <taxon>Eukaryota</taxon>
        <taxon>Metazoa</taxon>
        <taxon>Ecdysozoa</taxon>
        <taxon>Arthropoda</taxon>
        <taxon>Chelicerata</taxon>
        <taxon>Arachnida</taxon>
        <taxon>Acari</taxon>
        <taxon>Acariformes</taxon>
        <taxon>Trombidiformes</taxon>
        <taxon>Prostigmata</taxon>
        <taxon>Eleutherengona</taxon>
        <taxon>Raphignathae</taxon>
        <taxon>Tetranychoidea</taxon>
        <taxon>Tetranychidae</taxon>
        <taxon>Tetranychus</taxon>
    </lineage>
</organism>
<sequence>MMKTTTVLTYSWLWLNVVCFTRCSFLDDCCLFFVSCIFGRLKLLK</sequence>
<evidence type="ECO:0000313" key="1">
    <source>
        <dbReference type="EnsemblMetazoa" id="tetur29g00180.1"/>
    </source>
</evidence>
<evidence type="ECO:0000313" key="2">
    <source>
        <dbReference type="Proteomes" id="UP000015104"/>
    </source>
</evidence>
<protein>
    <submittedName>
        <fullName evidence="1">Uncharacterized protein</fullName>
    </submittedName>
</protein>
<dbReference type="AlphaFoldDB" id="T1KZV0"/>
<dbReference type="EnsemblMetazoa" id="tetur29g00180.1">
    <property type="protein sequence ID" value="tetur29g00180.1"/>
    <property type="gene ID" value="tetur29g00180"/>
</dbReference>
<dbReference type="HOGENOM" id="CLU_3208241_0_0_1"/>
<name>T1KZV0_TETUR</name>